<evidence type="ECO:0000256" key="2">
    <source>
        <dbReference type="ARBA" id="ARBA00022771"/>
    </source>
</evidence>
<protein>
    <recommendedName>
        <fullName evidence="5">Zinc finger DksA/TraR C4-type domain-containing protein</fullName>
    </recommendedName>
</protein>
<keyword evidence="7" id="KW-1185">Reference proteome</keyword>
<comment type="caution">
    <text evidence="6">The sequence shown here is derived from an EMBL/GenBank/DDBJ whole genome shotgun (WGS) entry which is preliminary data.</text>
</comment>
<evidence type="ECO:0000259" key="5">
    <source>
        <dbReference type="Pfam" id="PF01258"/>
    </source>
</evidence>
<dbReference type="NCBIfam" id="TIGR02419">
    <property type="entry name" value="C4_traR_proteo"/>
    <property type="match status" value="1"/>
</dbReference>
<dbReference type="PANTHER" id="PTHR38777:SF1">
    <property type="entry name" value="DNAK SUPPRESSOR PROTEIN"/>
    <property type="match status" value="1"/>
</dbReference>
<organism evidence="6 7">
    <name type="scientific">Desulfovibrio psychrotolerans</name>
    <dbReference type="NCBI Taxonomy" id="415242"/>
    <lineage>
        <taxon>Bacteria</taxon>
        <taxon>Pseudomonadati</taxon>
        <taxon>Thermodesulfobacteriota</taxon>
        <taxon>Desulfovibrionia</taxon>
        <taxon>Desulfovibrionales</taxon>
        <taxon>Desulfovibrionaceae</taxon>
        <taxon>Desulfovibrio</taxon>
    </lineage>
</organism>
<gene>
    <name evidence="6" type="ORF">DSM19430T_24190</name>
</gene>
<dbReference type="Pfam" id="PF01258">
    <property type="entry name" value="zf-dskA_traR"/>
    <property type="match status" value="1"/>
</dbReference>
<feature type="zinc finger region" description="dksA C4-type" evidence="4">
    <location>
        <begin position="35"/>
        <end position="59"/>
    </location>
</feature>
<keyword evidence="3" id="KW-0862">Zinc</keyword>
<evidence type="ECO:0000313" key="7">
    <source>
        <dbReference type="Proteomes" id="UP000503820"/>
    </source>
</evidence>
<dbReference type="EMBL" id="BLVP01000009">
    <property type="protein sequence ID" value="GFM37735.1"/>
    <property type="molecule type" value="Genomic_DNA"/>
</dbReference>
<dbReference type="PROSITE" id="PS51128">
    <property type="entry name" value="ZF_DKSA_2"/>
    <property type="match status" value="1"/>
</dbReference>
<accession>A0A7J0BX31</accession>
<dbReference type="GO" id="GO:1900378">
    <property type="term" value="P:positive regulation of secondary metabolite biosynthetic process"/>
    <property type="evidence" value="ECO:0007669"/>
    <property type="project" value="TreeGrafter"/>
</dbReference>
<keyword evidence="2" id="KW-0863">Zinc-finger</keyword>
<dbReference type="RefSeq" id="WP_174410374.1">
    <property type="nucleotide sequence ID" value="NZ_BLVP01000009.1"/>
</dbReference>
<dbReference type="PANTHER" id="PTHR38777">
    <property type="entry name" value="FELS-2 PROPHAGE PROTEIN"/>
    <property type="match status" value="1"/>
</dbReference>
<feature type="domain" description="Zinc finger DksA/TraR C4-type" evidence="5">
    <location>
        <begin position="33"/>
        <end position="64"/>
    </location>
</feature>
<dbReference type="Gene3D" id="1.20.120.910">
    <property type="entry name" value="DksA, coiled-coil domain"/>
    <property type="match status" value="1"/>
</dbReference>
<dbReference type="AlphaFoldDB" id="A0A7J0BX31"/>
<dbReference type="Proteomes" id="UP000503820">
    <property type="component" value="Unassembled WGS sequence"/>
</dbReference>
<dbReference type="GO" id="GO:0008270">
    <property type="term" value="F:zinc ion binding"/>
    <property type="evidence" value="ECO:0007669"/>
    <property type="project" value="UniProtKB-KW"/>
</dbReference>
<keyword evidence="1" id="KW-0479">Metal-binding</keyword>
<evidence type="ECO:0000256" key="1">
    <source>
        <dbReference type="ARBA" id="ARBA00022723"/>
    </source>
</evidence>
<evidence type="ECO:0000256" key="3">
    <source>
        <dbReference type="ARBA" id="ARBA00022833"/>
    </source>
</evidence>
<dbReference type="SUPFAM" id="SSF57716">
    <property type="entry name" value="Glucocorticoid receptor-like (DNA-binding domain)"/>
    <property type="match status" value="1"/>
</dbReference>
<name>A0A7J0BX31_9BACT</name>
<dbReference type="InterPro" id="IPR000962">
    <property type="entry name" value="Znf_DskA_TraR"/>
</dbReference>
<reference evidence="6 7" key="1">
    <citation type="submission" date="2020-05" db="EMBL/GenBank/DDBJ databases">
        <title>Draft genome sequence of Desulfovibrio psychrotolerans JS1T.</title>
        <authorList>
            <person name="Ueno A."/>
            <person name="Tamazawa S."/>
            <person name="Tamamura S."/>
            <person name="Murakami T."/>
            <person name="Kiyama T."/>
            <person name="Inomata H."/>
            <person name="Amano Y."/>
            <person name="Miyakawa K."/>
            <person name="Tamaki H."/>
            <person name="Naganuma T."/>
            <person name="Kaneko K."/>
        </authorList>
    </citation>
    <scope>NUCLEOTIDE SEQUENCE [LARGE SCALE GENOMIC DNA]</scope>
    <source>
        <strain evidence="6 7">JS1</strain>
    </source>
</reference>
<evidence type="ECO:0000313" key="6">
    <source>
        <dbReference type="EMBL" id="GFM37735.1"/>
    </source>
</evidence>
<evidence type="ECO:0000256" key="4">
    <source>
        <dbReference type="PROSITE-ProRule" id="PRU00510"/>
    </source>
</evidence>
<sequence>MDLFDRAQECEALFRQDAIDHATRRQLKGPGRETCIDCGSPIPEARRCAVPGVERCIACQTELEDGI</sequence>
<proteinExistence type="predicted"/>
<dbReference type="InterPro" id="IPR012783">
    <property type="entry name" value="Znf_C4_TraR"/>
</dbReference>